<dbReference type="GO" id="GO:0008713">
    <property type="term" value="F:ADP-heptose-lipopolysaccharide heptosyltransferase activity"/>
    <property type="evidence" value="ECO:0007669"/>
    <property type="project" value="TreeGrafter"/>
</dbReference>
<dbReference type="Gene3D" id="3.40.50.2000">
    <property type="entry name" value="Glycogen Phosphorylase B"/>
    <property type="match status" value="2"/>
</dbReference>
<evidence type="ECO:0000313" key="2">
    <source>
        <dbReference type="Proteomes" id="UP000235861"/>
    </source>
</evidence>
<dbReference type="InterPro" id="IPR051199">
    <property type="entry name" value="LPS_LOS_Heptosyltrfase"/>
</dbReference>
<accession>A0A2H9U8H9</accession>
<gene>
    <name evidence="1" type="ORF">CUC53_02590</name>
</gene>
<dbReference type="SUPFAM" id="SSF53756">
    <property type="entry name" value="UDP-Glycosyltransferase/glycogen phosphorylase"/>
    <property type="match status" value="1"/>
</dbReference>
<protein>
    <submittedName>
        <fullName evidence="1">Heptosyltransferase</fullName>
    </submittedName>
</protein>
<dbReference type="AlphaFoldDB" id="A0A2H9U8H9"/>
<dbReference type="PANTHER" id="PTHR30160:SF23">
    <property type="match status" value="1"/>
</dbReference>
<reference evidence="1 2" key="1">
    <citation type="submission" date="2017-11" db="EMBL/GenBank/DDBJ databases">
        <title>Draft genome sequence of environmental isolate Aeromonas cavernicola sp. nov. MDC 2508.</title>
        <authorList>
            <person name="Colston S.M."/>
            <person name="Navarro A."/>
            <person name="Martinez-Murcia A.J."/>
            <person name="Graf J."/>
        </authorList>
    </citation>
    <scope>NUCLEOTIDE SEQUENCE [LARGE SCALE GENOMIC DNA]</scope>
    <source>
        <strain evidence="1 2">MDC 2508</strain>
    </source>
</reference>
<keyword evidence="1" id="KW-0808">Transferase</keyword>
<name>A0A2H9U8H9_9GAMM</name>
<comment type="caution">
    <text evidence="1">The sequence shown here is derived from an EMBL/GenBank/DDBJ whole genome shotgun (WGS) entry which is preliminary data.</text>
</comment>
<evidence type="ECO:0000313" key="1">
    <source>
        <dbReference type="EMBL" id="PJG60340.1"/>
    </source>
</evidence>
<dbReference type="PANTHER" id="PTHR30160">
    <property type="entry name" value="TETRAACYLDISACCHARIDE 4'-KINASE-RELATED"/>
    <property type="match status" value="1"/>
</dbReference>
<sequence length="311" mass="33861">MQTLLVICFDAIGDFILSLPALGALQLRYPDASIELLCSPRNVVLAQQVAGIAACHAVVLNRELFDKPSWALLRGLRSRHFDLVINLFDEPDAVAMAKMLYIAHGKLLSLPLRYKNEAQQKLQPLFRAKAREVAAAVNPHFVYRMFAIVEGAVSGPYSVPAPCNMAFDTSRFGRYVVVNLAGSQQGNSVTARLQQDILAALPTITGLSYLCFSHTPVAIERPDLRCCYPDSILDAATLVRDAVGVCSTDTAIVHIAASYAVPTLILMNSEPWREAFIPLHGPHHVLKVAGDSLDALKPDDVTAALCRMLVS</sequence>
<dbReference type="GO" id="GO:0005829">
    <property type="term" value="C:cytosol"/>
    <property type="evidence" value="ECO:0007669"/>
    <property type="project" value="TreeGrafter"/>
</dbReference>
<dbReference type="EMBL" id="PGGC01000016">
    <property type="protein sequence ID" value="PJG60340.1"/>
    <property type="molecule type" value="Genomic_DNA"/>
</dbReference>
<organism evidence="1 2">
    <name type="scientific">Aeromonas cavernicola</name>
    <dbReference type="NCBI Taxonomy" id="1006623"/>
    <lineage>
        <taxon>Bacteria</taxon>
        <taxon>Pseudomonadati</taxon>
        <taxon>Pseudomonadota</taxon>
        <taxon>Gammaproteobacteria</taxon>
        <taxon>Aeromonadales</taxon>
        <taxon>Aeromonadaceae</taxon>
        <taxon>Aeromonas</taxon>
    </lineage>
</organism>
<keyword evidence="2" id="KW-1185">Reference proteome</keyword>
<dbReference type="GO" id="GO:0009244">
    <property type="term" value="P:lipopolysaccharide core region biosynthetic process"/>
    <property type="evidence" value="ECO:0007669"/>
    <property type="project" value="TreeGrafter"/>
</dbReference>
<dbReference type="OrthoDB" id="9781892at2"/>
<proteinExistence type="predicted"/>
<dbReference type="Proteomes" id="UP000235861">
    <property type="component" value="Unassembled WGS sequence"/>
</dbReference>